<sequence length="199" mass="22583">MTTAPLKMVLVGGLPGSGKTYFGARIAGRVGVFVDKDVVSHGFTEALLKKFGQPPSDRESPEYLEKVRPLEYQAIRAVAIKNLEVGHSVVCSAPYIKEFHDNAWVYHSRIDAERHGAECFFVWMNADEEMLHTRIRNRNAHRDTWKLQHWETWYASAPKEPPLNISDLIVMDNTSGAHSDMQQQIVDFLLRIQSRGAYG</sequence>
<gene>
    <name evidence="1" type="ORF">HF568_00805</name>
</gene>
<dbReference type="AlphaFoldDB" id="A0A8X8G253"/>
<comment type="caution">
    <text evidence="1">The sequence shown here is derived from an EMBL/GenBank/DDBJ whole genome shotgun (WGS) entry which is preliminary data.</text>
</comment>
<dbReference type="EMBL" id="JABBHS010000027">
    <property type="protein sequence ID" value="MBU2721796.1"/>
    <property type="molecule type" value="Genomic_DNA"/>
</dbReference>
<name>A0A8X8G253_ACIFI</name>
<evidence type="ECO:0000313" key="2">
    <source>
        <dbReference type="Proteomes" id="UP000887300"/>
    </source>
</evidence>
<keyword evidence="1" id="KW-0067">ATP-binding</keyword>
<proteinExistence type="predicted"/>
<dbReference type="Gene3D" id="3.40.50.300">
    <property type="entry name" value="P-loop containing nucleotide triphosphate hydrolases"/>
    <property type="match status" value="1"/>
</dbReference>
<organism evidence="1 2">
    <name type="scientific">Acidithiobacillus ferridurans</name>
    <dbReference type="NCBI Taxonomy" id="1232575"/>
    <lineage>
        <taxon>Bacteria</taxon>
        <taxon>Pseudomonadati</taxon>
        <taxon>Pseudomonadota</taxon>
        <taxon>Acidithiobacillia</taxon>
        <taxon>Acidithiobacillales</taxon>
        <taxon>Acidithiobacillaceae</taxon>
        <taxon>Acidithiobacillus</taxon>
    </lineage>
</organism>
<dbReference type="InterPro" id="IPR027417">
    <property type="entry name" value="P-loop_NTPase"/>
</dbReference>
<dbReference type="SUPFAM" id="SSF52540">
    <property type="entry name" value="P-loop containing nucleoside triphosphate hydrolases"/>
    <property type="match status" value="1"/>
</dbReference>
<evidence type="ECO:0000313" key="1">
    <source>
        <dbReference type="EMBL" id="MBU2721796.1"/>
    </source>
</evidence>
<dbReference type="Pfam" id="PF13671">
    <property type="entry name" value="AAA_33"/>
    <property type="match status" value="1"/>
</dbReference>
<keyword evidence="1" id="KW-0547">Nucleotide-binding</keyword>
<protein>
    <submittedName>
        <fullName evidence="1">ATP-binding protein</fullName>
    </submittedName>
</protein>
<reference evidence="1" key="1">
    <citation type="journal article" date="2021" name="ISME J.">
        <title>Genomic evolution of the class Acidithiobacillia: deep-branching Proteobacteria living in extreme acidic conditions.</title>
        <authorList>
            <person name="Moya-Beltran A."/>
            <person name="Beard S."/>
            <person name="Rojas-Villalobos C."/>
            <person name="Issotta F."/>
            <person name="Gallardo Y."/>
            <person name="Ulloa R."/>
            <person name="Giaveno A."/>
            <person name="Degli Esposti M."/>
            <person name="Johnson D.B."/>
            <person name="Quatrini R."/>
        </authorList>
    </citation>
    <scope>NUCLEOTIDE SEQUENCE</scope>
    <source>
        <strain evidence="1">DSM 583</strain>
    </source>
</reference>
<dbReference type="GO" id="GO:0005524">
    <property type="term" value="F:ATP binding"/>
    <property type="evidence" value="ECO:0007669"/>
    <property type="project" value="UniProtKB-KW"/>
</dbReference>
<dbReference type="Proteomes" id="UP000887300">
    <property type="component" value="Unassembled WGS sequence"/>
</dbReference>
<accession>A0A8X8G253</accession>
<dbReference type="RefSeq" id="WP_215886330.1">
    <property type="nucleotide sequence ID" value="NZ_CP134225.1"/>
</dbReference>